<proteinExistence type="predicted"/>
<evidence type="ECO:0000313" key="1">
    <source>
        <dbReference type="EMBL" id="MDQ0168700.1"/>
    </source>
</evidence>
<protein>
    <submittedName>
        <fullName evidence="1">Uncharacterized protein</fullName>
    </submittedName>
</protein>
<sequence length="85" mass="9351">MSNGNEARMIYEGMQENYAELIDASENGVTTVPIRTAIRLADIGKAIALELVKERAKSDERAKLTSEISDAFDRMVARVGTAGRY</sequence>
<keyword evidence="2" id="KW-1185">Reference proteome</keyword>
<comment type="caution">
    <text evidence="1">The sequence shown here is derived from an EMBL/GenBank/DDBJ whole genome shotgun (WGS) entry which is preliminary data.</text>
</comment>
<reference evidence="1 2" key="1">
    <citation type="submission" date="2023-07" db="EMBL/GenBank/DDBJ databases">
        <title>Sorghum-associated microbial communities from plants grown in Nebraska, USA.</title>
        <authorList>
            <person name="Schachtman D."/>
        </authorList>
    </citation>
    <scope>NUCLEOTIDE SEQUENCE [LARGE SCALE GENOMIC DNA]</scope>
    <source>
        <strain evidence="1 2">DS1314</strain>
    </source>
</reference>
<dbReference type="Proteomes" id="UP001233836">
    <property type="component" value="Unassembled WGS sequence"/>
</dbReference>
<dbReference type="EMBL" id="JAUSTI010000001">
    <property type="protein sequence ID" value="MDQ0168700.1"/>
    <property type="molecule type" value="Genomic_DNA"/>
</dbReference>
<dbReference type="RefSeq" id="WP_307211899.1">
    <property type="nucleotide sequence ID" value="NZ_JAUSTI010000001.1"/>
</dbReference>
<name>A0ABT9W642_9BACL</name>
<organism evidence="1 2">
    <name type="scientific">Paenibacillus tundrae</name>
    <dbReference type="NCBI Taxonomy" id="528187"/>
    <lineage>
        <taxon>Bacteria</taxon>
        <taxon>Bacillati</taxon>
        <taxon>Bacillota</taxon>
        <taxon>Bacilli</taxon>
        <taxon>Bacillales</taxon>
        <taxon>Paenibacillaceae</taxon>
        <taxon>Paenibacillus</taxon>
    </lineage>
</organism>
<accession>A0ABT9W642</accession>
<gene>
    <name evidence="1" type="ORF">J2T19_000137</name>
</gene>
<evidence type="ECO:0000313" key="2">
    <source>
        <dbReference type="Proteomes" id="UP001233836"/>
    </source>
</evidence>